<dbReference type="GO" id="GO:0022627">
    <property type="term" value="C:cytosolic small ribosomal subunit"/>
    <property type="evidence" value="ECO:0007669"/>
    <property type="project" value="TreeGrafter"/>
</dbReference>
<dbReference type="EMBL" id="PFBZ01000170">
    <property type="protein sequence ID" value="PIT86300.1"/>
    <property type="molecule type" value="Genomic_DNA"/>
</dbReference>
<dbReference type="InterPro" id="IPR050574">
    <property type="entry name" value="HPF/YfiA_ribosome-assoc"/>
</dbReference>
<dbReference type="PANTHER" id="PTHR33231">
    <property type="entry name" value="30S RIBOSOMAL PROTEIN"/>
    <property type="match status" value="1"/>
</dbReference>
<dbReference type="CDD" id="cd00552">
    <property type="entry name" value="RaiA"/>
    <property type="match status" value="1"/>
</dbReference>
<dbReference type="PANTHER" id="PTHR33231:SF1">
    <property type="entry name" value="30S RIBOSOMAL PROTEIN"/>
    <property type="match status" value="1"/>
</dbReference>
<evidence type="ECO:0000313" key="2">
    <source>
        <dbReference type="EMBL" id="PIT86300.1"/>
    </source>
</evidence>
<gene>
    <name evidence="2" type="primary">raiA</name>
    <name evidence="2" type="ORF">COU33_03970</name>
</gene>
<dbReference type="NCBIfam" id="TIGR00741">
    <property type="entry name" value="yfiA"/>
    <property type="match status" value="1"/>
</dbReference>
<dbReference type="AlphaFoldDB" id="A0A2M6W0R0"/>
<sequence length="118" mass="13631">MIINIATKDIDSTKAIQEYITGKVESLAKFFDNIQQVDVVVGMNGHHHNKGSVFFAEMNVHVPGHKVFVKKEAEDMYKAVDKVKDHLKVDLEKMKGKMRRFDQDELRDQKAYHEEDPS</sequence>
<evidence type="ECO:0000256" key="1">
    <source>
        <dbReference type="ARBA" id="ARBA00022845"/>
    </source>
</evidence>
<comment type="caution">
    <text evidence="2">The sequence shown here is derived from an EMBL/GenBank/DDBJ whole genome shotgun (WGS) entry which is preliminary data.</text>
</comment>
<dbReference type="GO" id="GO:0043024">
    <property type="term" value="F:ribosomal small subunit binding"/>
    <property type="evidence" value="ECO:0007669"/>
    <property type="project" value="TreeGrafter"/>
</dbReference>
<accession>A0A2M6W0R0</accession>
<name>A0A2M6W0R0_9BACT</name>
<reference evidence="3" key="1">
    <citation type="submission" date="2017-09" db="EMBL/GenBank/DDBJ databases">
        <title>Depth-based differentiation of microbial function through sediment-hosted aquifers and enrichment of novel symbionts in the deep terrestrial subsurface.</title>
        <authorList>
            <person name="Probst A.J."/>
            <person name="Ladd B."/>
            <person name="Jarett J.K."/>
            <person name="Geller-Mcgrath D.E."/>
            <person name="Sieber C.M.K."/>
            <person name="Emerson J.B."/>
            <person name="Anantharaman K."/>
            <person name="Thomas B.C."/>
            <person name="Malmstrom R."/>
            <person name="Stieglmeier M."/>
            <person name="Klingl A."/>
            <person name="Woyke T."/>
            <person name="Ryan C.M."/>
            <person name="Banfield J.F."/>
        </authorList>
    </citation>
    <scope>NUCLEOTIDE SEQUENCE [LARGE SCALE GENOMIC DNA]</scope>
</reference>
<dbReference type="Pfam" id="PF02482">
    <property type="entry name" value="Ribosomal_S30AE"/>
    <property type="match status" value="1"/>
</dbReference>
<dbReference type="SUPFAM" id="SSF69754">
    <property type="entry name" value="Ribosome binding protein Y (YfiA homologue)"/>
    <property type="match status" value="1"/>
</dbReference>
<protein>
    <submittedName>
        <fullName evidence="2">Ribosomal subunit interface protein</fullName>
    </submittedName>
</protein>
<dbReference type="GO" id="GO:0045900">
    <property type="term" value="P:negative regulation of translational elongation"/>
    <property type="evidence" value="ECO:0007669"/>
    <property type="project" value="TreeGrafter"/>
</dbReference>
<organism evidence="2 3">
    <name type="scientific">Candidatus Magasanikbacteria bacterium CG10_big_fil_rev_8_21_14_0_10_43_6</name>
    <dbReference type="NCBI Taxonomy" id="1974650"/>
    <lineage>
        <taxon>Bacteria</taxon>
        <taxon>Candidatus Magasanikiibacteriota</taxon>
    </lineage>
</organism>
<dbReference type="Proteomes" id="UP000229362">
    <property type="component" value="Unassembled WGS sequence"/>
</dbReference>
<proteinExistence type="predicted"/>
<dbReference type="InterPro" id="IPR036567">
    <property type="entry name" value="RHF-like"/>
</dbReference>
<dbReference type="InterPro" id="IPR003489">
    <property type="entry name" value="RHF/RaiA"/>
</dbReference>
<dbReference type="Gene3D" id="3.30.160.100">
    <property type="entry name" value="Ribosome hibernation promotion factor-like"/>
    <property type="match status" value="1"/>
</dbReference>
<keyword evidence="1" id="KW-0810">Translation regulation</keyword>
<evidence type="ECO:0000313" key="3">
    <source>
        <dbReference type="Proteomes" id="UP000229362"/>
    </source>
</evidence>